<keyword evidence="7 10" id="KW-0784">Thiamine biosynthesis</keyword>
<evidence type="ECO:0000256" key="5">
    <source>
        <dbReference type="ARBA" id="ARBA00022723"/>
    </source>
</evidence>
<dbReference type="NCBIfam" id="NF003933">
    <property type="entry name" value="PRK05444.2-2"/>
    <property type="match status" value="1"/>
</dbReference>
<comment type="pathway">
    <text evidence="1 10">Metabolic intermediate biosynthesis; 1-deoxy-D-xylulose 5-phosphate biosynthesis; 1-deoxy-D-xylulose 5-phosphate from D-glyceraldehyde 3-phosphate and pyruvate: step 1/1.</text>
</comment>
<dbReference type="InterPro" id="IPR029061">
    <property type="entry name" value="THDP-binding"/>
</dbReference>
<evidence type="ECO:0000256" key="8">
    <source>
        <dbReference type="ARBA" id="ARBA00023052"/>
    </source>
</evidence>
<dbReference type="Gene3D" id="3.40.50.920">
    <property type="match status" value="1"/>
</dbReference>
<feature type="binding site" evidence="10">
    <location>
        <position position="145"/>
    </location>
    <ligand>
        <name>Mg(2+)</name>
        <dbReference type="ChEBI" id="CHEBI:18420"/>
    </ligand>
</feature>
<gene>
    <name evidence="10" type="primary">dxs</name>
    <name evidence="13" type="ORF">DEACI_2520</name>
    <name evidence="12" type="ORF">DEACI_2784</name>
</gene>
<dbReference type="Proteomes" id="UP001071230">
    <property type="component" value="Unassembled WGS sequence"/>
</dbReference>
<dbReference type="Pfam" id="PF13292">
    <property type="entry name" value="DXP_synthase_N"/>
    <property type="match status" value="1"/>
</dbReference>
<dbReference type="Pfam" id="PF02779">
    <property type="entry name" value="Transket_pyr"/>
    <property type="match status" value="1"/>
</dbReference>
<dbReference type="InterPro" id="IPR005475">
    <property type="entry name" value="Transketolase-like_Pyr-bd"/>
</dbReference>
<dbReference type="Gene3D" id="3.40.50.970">
    <property type="match status" value="2"/>
</dbReference>
<dbReference type="CDD" id="cd02007">
    <property type="entry name" value="TPP_DXS"/>
    <property type="match status" value="1"/>
</dbReference>
<dbReference type="InterPro" id="IPR033248">
    <property type="entry name" value="Transketolase_C"/>
</dbReference>
<protein>
    <recommendedName>
        <fullName evidence="10">1-deoxy-D-xylulose-5-phosphate synthase</fullName>
        <ecNumber evidence="10">2.2.1.7</ecNumber>
    </recommendedName>
    <alternativeName>
        <fullName evidence="10">1-deoxyxylulose-5-phosphate synthase</fullName>
        <shortName evidence="10">DXP synthase</shortName>
        <shortName evidence="10">DXPS</shortName>
    </alternativeName>
</protein>
<evidence type="ECO:0000256" key="7">
    <source>
        <dbReference type="ARBA" id="ARBA00022977"/>
    </source>
</evidence>
<dbReference type="KEGG" id="aacx:DEACI_2784"/>
<keyword evidence="4 10" id="KW-0808">Transferase</keyword>
<dbReference type="GO" id="GO:0008661">
    <property type="term" value="F:1-deoxy-D-xylulose-5-phosphate synthase activity"/>
    <property type="evidence" value="ECO:0007669"/>
    <property type="project" value="UniProtKB-UniRule"/>
</dbReference>
<keyword evidence="14" id="KW-1185">Reference proteome</keyword>
<feature type="binding site" evidence="10">
    <location>
        <position position="285"/>
    </location>
    <ligand>
        <name>thiamine diphosphate</name>
        <dbReference type="ChEBI" id="CHEBI:58937"/>
    </ligand>
</feature>
<keyword evidence="8 10" id="KW-0786">Thiamine pyrophosphate</keyword>
<keyword evidence="9 10" id="KW-0414">Isoprene biosynthesis</keyword>
<dbReference type="SUPFAM" id="SSF52922">
    <property type="entry name" value="TK C-terminal domain-like"/>
    <property type="match status" value="1"/>
</dbReference>
<organism evidence="12">
    <name type="scientific">Acididesulfobacillus acetoxydans</name>
    <dbReference type="NCBI Taxonomy" id="1561005"/>
    <lineage>
        <taxon>Bacteria</taxon>
        <taxon>Bacillati</taxon>
        <taxon>Bacillota</taxon>
        <taxon>Clostridia</taxon>
        <taxon>Eubacteriales</taxon>
        <taxon>Peptococcaceae</taxon>
        <taxon>Acididesulfobacillus</taxon>
    </lineage>
</organism>
<dbReference type="Proteomes" id="UP000836597">
    <property type="component" value="Chromosome"/>
</dbReference>
<evidence type="ECO:0000256" key="6">
    <source>
        <dbReference type="ARBA" id="ARBA00022842"/>
    </source>
</evidence>
<dbReference type="InterPro" id="IPR049557">
    <property type="entry name" value="Transketolase_CS"/>
</dbReference>
<reference evidence="12" key="2">
    <citation type="submission" date="2020-01" db="EMBL/GenBank/DDBJ databases">
        <authorList>
            <person name="Hornung B."/>
        </authorList>
    </citation>
    <scope>NUCLEOTIDE SEQUENCE</scope>
    <source>
        <strain evidence="12">PacBioINE</strain>
    </source>
</reference>
<dbReference type="GO" id="GO:0005829">
    <property type="term" value="C:cytosol"/>
    <property type="evidence" value="ECO:0007669"/>
    <property type="project" value="TreeGrafter"/>
</dbReference>
<comment type="cofactor">
    <cofactor evidence="10">
        <name>Mg(2+)</name>
        <dbReference type="ChEBI" id="CHEBI:18420"/>
    </cofactor>
    <text evidence="10">Binds 1 Mg(2+) ion per subunit.</text>
</comment>
<comment type="catalytic activity">
    <reaction evidence="10">
        <text>D-glyceraldehyde 3-phosphate + pyruvate + H(+) = 1-deoxy-D-xylulose 5-phosphate + CO2</text>
        <dbReference type="Rhea" id="RHEA:12605"/>
        <dbReference type="ChEBI" id="CHEBI:15361"/>
        <dbReference type="ChEBI" id="CHEBI:15378"/>
        <dbReference type="ChEBI" id="CHEBI:16526"/>
        <dbReference type="ChEBI" id="CHEBI:57792"/>
        <dbReference type="ChEBI" id="CHEBI:59776"/>
        <dbReference type="EC" id="2.2.1.7"/>
    </reaction>
</comment>
<evidence type="ECO:0000256" key="4">
    <source>
        <dbReference type="ARBA" id="ARBA00022679"/>
    </source>
</evidence>
<dbReference type="InterPro" id="IPR009014">
    <property type="entry name" value="Transketo_C/PFOR_II"/>
</dbReference>
<dbReference type="InterPro" id="IPR005477">
    <property type="entry name" value="Dxylulose-5-P_synthase"/>
</dbReference>
<dbReference type="RefSeq" id="WP_240985538.1">
    <property type="nucleotide sequence ID" value="NZ_CDGJ01000078.1"/>
</dbReference>
<dbReference type="PANTHER" id="PTHR43322:SF5">
    <property type="entry name" value="1-DEOXY-D-XYLULOSE-5-PHOSPHATE SYNTHASE, CHLOROPLASTIC"/>
    <property type="match status" value="1"/>
</dbReference>
<keyword evidence="6 10" id="KW-0460">Magnesium</keyword>
<evidence type="ECO:0000256" key="9">
    <source>
        <dbReference type="ARBA" id="ARBA00023229"/>
    </source>
</evidence>
<dbReference type="GO" id="GO:0000287">
    <property type="term" value="F:magnesium ion binding"/>
    <property type="evidence" value="ECO:0007669"/>
    <property type="project" value="UniProtKB-UniRule"/>
</dbReference>
<dbReference type="AlphaFoldDB" id="A0A8S0WGR8"/>
<reference evidence="13" key="1">
    <citation type="submission" date="2014-11" db="EMBL/GenBank/DDBJ databases">
        <authorList>
            <person name="Hornung B.V."/>
        </authorList>
    </citation>
    <scope>NUCLEOTIDE SEQUENCE</scope>
    <source>
        <strain evidence="13">INE</strain>
    </source>
</reference>
<evidence type="ECO:0000256" key="3">
    <source>
        <dbReference type="ARBA" id="ARBA00011738"/>
    </source>
</evidence>
<dbReference type="GO" id="GO:0009228">
    <property type="term" value="P:thiamine biosynthetic process"/>
    <property type="evidence" value="ECO:0007669"/>
    <property type="project" value="UniProtKB-UniRule"/>
</dbReference>
<dbReference type="GO" id="GO:0030976">
    <property type="term" value="F:thiamine pyrophosphate binding"/>
    <property type="evidence" value="ECO:0007669"/>
    <property type="project" value="UniProtKB-UniRule"/>
</dbReference>
<evidence type="ECO:0000259" key="11">
    <source>
        <dbReference type="SMART" id="SM00861"/>
    </source>
</evidence>
<feature type="binding site" evidence="10">
    <location>
        <begin position="146"/>
        <end position="147"/>
    </location>
    <ligand>
        <name>thiamine diphosphate</name>
        <dbReference type="ChEBI" id="CHEBI:58937"/>
    </ligand>
</feature>
<evidence type="ECO:0000256" key="1">
    <source>
        <dbReference type="ARBA" id="ARBA00004980"/>
    </source>
</evidence>
<dbReference type="EMBL" id="CDGJ01000078">
    <property type="protein sequence ID" value="CEJ08045.1"/>
    <property type="molecule type" value="Genomic_DNA"/>
</dbReference>
<dbReference type="InterPro" id="IPR020826">
    <property type="entry name" value="Transketolase_BS"/>
</dbReference>
<comment type="function">
    <text evidence="10">Catalyzes the acyloin condensation reaction between C atoms 2 and 3 of pyruvate and glyceraldehyde 3-phosphate to yield 1-deoxy-D-xylulose-5-phosphate (DXP).</text>
</comment>
<evidence type="ECO:0000256" key="2">
    <source>
        <dbReference type="ARBA" id="ARBA00011081"/>
    </source>
</evidence>
<feature type="binding site" evidence="10">
    <location>
        <position position="73"/>
    </location>
    <ligand>
        <name>thiamine diphosphate</name>
        <dbReference type="ChEBI" id="CHEBI:58937"/>
    </ligand>
</feature>
<evidence type="ECO:0000313" key="14">
    <source>
        <dbReference type="Proteomes" id="UP001071230"/>
    </source>
</evidence>
<dbReference type="CDD" id="cd07033">
    <property type="entry name" value="TPP_PYR_DXS_TK_like"/>
    <property type="match status" value="1"/>
</dbReference>
<name>A0A8S0WGR8_9FIRM</name>
<dbReference type="PROSITE" id="PS00801">
    <property type="entry name" value="TRANSKETOLASE_1"/>
    <property type="match status" value="1"/>
</dbReference>
<dbReference type="NCBIfam" id="TIGR00204">
    <property type="entry name" value="dxs"/>
    <property type="match status" value="1"/>
</dbReference>
<evidence type="ECO:0000313" key="13">
    <source>
        <dbReference type="EMBL" id="CEJ08045.1"/>
    </source>
</evidence>
<dbReference type="GO" id="GO:0019288">
    <property type="term" value="P:isopentenyl diphosphate biosynthetic process, methylerythritol 4-phosphate pathway"/>
    <property type="evidence" value="ECO:0007669"/>
    <property type="project" value="TreeGrafter"/>
</dbReference>
<dbReference type="EC" id="2.2.1.7" evidence="10"/>
<comment type="cofactor">
    <cofactor evidence="10">
        <name>thiamine diphosphate</name>
        <dbReference type="ChEBI" id="CHEBI:58937"/>
    </cofactor>
    <text evidence="10">Binds 1 thiamine pyrophosphate per subunit.</text>
</comment>
<keyword evidence="5 10" id="KW-0479">Metal-binding</keyword>
<feature type="binding site" evidence="10">
    <location>
        <begin position="114"/>
        <end position="116"/>
    </location>
    <ligand>
        <name>thiamine diphosphate</name>
        <dbReference type="ChEBI" id="CHEBI:58937"/>
    </ligand>
</feature>
<evidence type="ECO:0000256" key="10">
    <source>
        <dbReference type="HAMAP-Rule" id="MF_00315"/>
    </source>
</evidence>
<dbReference type="PROSITE" id="PS00802">
    <property type="entry name" value="TRANSKETOLASE_2"/>
    <property type="match status" value="1"/>
</dbReference>
<dbReference type="GO" id="GO:0016114">
    <property type="term" value="P:terpenoid biosynthetic process"/>
    <property type="evidence" value="ECO:0007669"/>
    <property type="project" value="UniProtKB-UniRule"/>
</dbReference>
<dbReference type="EMBL" id="LR746496">
    <property type="protein sequence ID" value="CAA7602112.1"/>
    <property type="molecule type" value="Genomic_DNA"/>
</dbReference>
<feature type="binding site" evidence="10">
    <location>
        <position position="174"/>
    </location>
    <ligand>
        <name>thiamine diphosphate</name>
        <dbReference type="ChEBI" id="CHEBI:58937"/>
    </ligand>
</feature>
<evidence type="ECO:0000313" key="12">
    <source>
        <dbReference type="EMBL" id="CAA7602112.1"/>
    </source>
</evidence>
<dbReference type="Pfam" id="PF02780">
    <property type="entry name" value="Transketolase_C"/>
    <property type="match status" value="1"/>
</dbReference>
<dbReference type="SUPFAM" id="SSF52518">
    <property type="entry name" value="Thiamin diphosphate-binding fold (THDP-binding)"/>
    <property type="match status" value="2"/>
</dbReference>
<proteinExistence type="inferred from homology"/>
<dbReference type="HAMAP" id="MF_00315">
    <property type="entry name" value="DXP_synth"/>
    <property type="match status" value="1"/>
</dbReference>
<feature type="domain" description="Transketolase-like pyrimidine-binding" evidence="11">
    <location>
        <begin position="315"/>
        <end position="479"/>
    </location>
</feature>
<accession>A0A8S0WGR8</accession>
<sequence>MGLLESIHEPSDLRSLDSVQLAELAEEIRRQMISVVSVNGGHLAPNLGVVELTLALHRAFVTPKDKIVWDVGHQTYVHKLLTGRLAAFKTLRQFNGLSGFPKRSESEYDFFGTGHSSTSISAAVGFAQARDLLHEKYHVVAVIGDGAMTGGMAYEALNYAGQTEMNLIVVLNDNEMSIAPNVGAISSYLNRLRTDPRYDKRKADVEYLLKRIPRIGNKVAKAAEKAKDGLKYLLVPGLWFEELGFTYLGPIDGHNLGLLEQVFEQAKQKKGPVLVHVLTRKGKGYLPAEQNPDVFHGVGPFDRETGEVFKGITPPTYTQVFGETLCALAREDEKIVAITAAMPGGTGLNQFAREFPQRFFDVGIAEQHAVTFAAGLAFGGLKPVVAIYSTFYQRAYDQVLHDVCLQKAPVVLAIDRAGVVGDDGPTHHGVFDISFLRVIPNLTFMAAKDENELRHMLFTAFRLDGPVALRYPRSAGQGVALEPELREIPYGKGEVLREGKDLTLISAGPLVYTCLAAAQELRQRGWEAAVINLRFLRPLDEELIIHYARQTKRLITVEDHILDGGMGSAVLEVLADRGVTDVRVERLGYEDFVDQGPIAVLQQSRGLSVKGILAAADRLLGQARTPRGSLHDLVRLKAR</sequence>
<comment type="similarity">
    <text evidence="2 10">Belongs to the transketolase family. DXPS subfamily.</text>
</comment>
<feature type="binding site" evidence="10">
    <location>
        <position position="366"/>
    </location>
    <ligand>
        <name>thiamine diphosphate</name>
        <dbReference type="ChEBI" id="CHEBI:58937"/>
    </ligand>
</feature>
<dbReference type="PANTHER" id="PTHR43322">
    <property type="entry name" value="1-D-DEOXYXYLULOSE 5-PHOSPHATE SYNTHASE-RELATED"/>
    <property type="match status" value="1"/>
</dbReference>
<dbReference type="FunFam" id="3.40.50.970:FF:000005">
    <property type="entry name" value="1-deoxy-D-xylulose-5-phosphate synthase"/>
    <property type="match status" value="1"/>
</dbReference>
<comment type="subunit">
    <text evidence="3 10">Homodimer.</text>
</comment>
<dbReference type="SMART" id="SM00861">
    <property type="entry name" value="Transket_pyr"/>
    <property type="match status" value="1"/>
</dbReference>
<feature type="binding site" evidence="10">
    <location>
        <position position="174"/>
    </location>
    <ligand>
        <name>Mg(2+)</name>
        <dbReference type="ChEBI" id="CHEBI:18420"/>
    </ligand>
</feature>